<feature type="region of interest" description="Disordered" evidence="1">
    <location>
        <begin position="176"/>
        <end position="202"/>
    </location>
</feature>
<feature type="non-terminal residue" evidence="2">
    <location>
        <position position="1"/>
    </location>
</feature>
<feature type="region of interest" description="Disordered" evidence="1">
    <location>
        <begin position="231"/>
        <end position="285"/>
    </location>
</feature>
<evidence type="ECO:0000313" key="3">
    <source>
        <dbReference type="Proteomes" id="UP001432322"/>
    </source>
</evidence>
<accession>A0AAV5VAA9</accession>
<evidence type="ECO:0000313" key="2">
    <source>
        <dbReference type="EMBL" id="GMT16595.1"/>
    </source>
</evidence>
<keyword evidence="3" id="KW-1185">Reference proteome</keyword>
<feature type="compositionally biased region" description="Acidic residues" evidence="1">
    <location>
        <begin position="145"/>
        <end position="155"/>
    </location>
</feature>
<feature type="region of interest" description="Disordered" evidence="1">
    <location>
        <begin position="314"/>
        <end position="371"/>
    </location>
</feature>
<gene>
    <name evidence="2" type="ORF">PFISCL1PPCAC_7892</name>
</gene>
<organism evidence="2 3">
    <name type="scientific">Pristionchus fissidentatus</name>
    <dbReference type="NCBI Taxonomy" id="1538716"/>
    <lineage>
        <taxon>Eukaryota</taxon>
        <taxon>Metazoa</taxon>
        <taxon>Ecdysozoa</taxon>
        <taxon>Nematoda</taxon>
        <taxon>Chromadorea</taxon>
        <taxon>Rhabditida</taxon>
        <taxon>Rhabditina</taxon>
        <taxon>Diplogasteromorpha</taxon>
        <taxon>Diplogasteroidea</taxon>
        <taxon>Neodiplogasteridae</taxon>
        <taxon>Pristionchus</taxon>
    </lineage>
</organism>
<name>A0AAV5VAA9_9BILA</name>
<feature type="compositionally biased region" description="Acidic residues" evidence="1">
    <location>
        <begin position="318"/>
        <end position="329"/>
    </location>
</feature>
<dbReference type="Proteomes" id="UP001432322">
    <property type="component" value="Unassembled WGS sequence"/>
</dbReference>
<feature type="compositionally biased region" description="Basic and acidic residues" evidence="1">
    <location>
        <begin position="64"/>
        <end position="87"/>
    </location>
</feature>
<feature type="non-terminal residue" evidence="2">
    <location>
        <position position="371"/>
    </location>
</feature>
<reference evidence="2" key="1">
    <citation type="submission" date="2023-10" db="EMBL/GenBank/DDBJ databases">
        <title>Genome assembly of Pristionchus species.</title>
        <authorList>
            <person name="Yoshida K."/>
            <person name="Sommer R.J."/>
        </authorList>
    </citation>
    <scope>NUCLEOTIDE SEQUENCE</scope>
    <source>
        <strain evidence="2">RS5133</strain>
    </source>
</reference>
<feature type="compositionally biased region" description="Acidic residues" evidence="1">
    <location>
        <begin position="179"/>
        <end position="196"/>
    </location>
</feature>
<sequence>HFIVWGWHASNLYCKLHSCDFGFRRCVKRLWSDDMGESAPADIPQFNNIFVVNAHELDSDDELPEHAVERKTEEEKEGEERKEENKELSPPTDSTTAPIATLPSGEAQPSIDNEPVAHRPPTDVACTASEESSIDYDSDTTAAELDSDDLVEGEEDTSRVRRVRCTLARSVRYDSIPEAIDDEEEEMEKGEEEEGYDLSAGDSASDAVRAMIDEMVGNLNTAAVSRVAGATVSISSREEPDSDDTFEDTKSIGSEDTVVAEETGEEYGPLMGEEMEREPMEDQVSDDYFRRRLSTIEEESEEDDVIISLSSVQRCETIEGEEEEAEGDGEVSSTPTTLTAVSSSSVEEEQLRTTSSISEYNEWLTRDEQGS</sequence>
<dbReference type="AlphaFoldDB" id="A0AAV5VAA9"/>
<comment type="caution">
    <text evidence="2">The sequence shown here is derived from an EMBL/GenBank/DDBJ whole genome shotgun (WGS) entry which is preliminary data.</text>
</comment>
<feature type="compositionally biased region" description="Polar residues" evidence="1">
    <location>
        <begin position="331"/>
        <end position="345"/>
    </location>
</feature>
<evidence type="ECO:0000256" key="1">
    <source>
        <dbReference type="SAM" id="MobiDB-lite"/>
    </source>
</evidence>
<dbReference type="EMBL" id="BTSY01000002">
    <property type="protein sequence ID" value="GMT16595.1"/>
    <property type="molecule type" value="Genomic_DNA"/>
</dbReference>
<proteinExistence type="predicted"/>
<protein>
    <submittedName>
        <fullName evidence="2">Uncharacterized protein</fullName>
    </submittedName>
</protein>
<feature type="region of interest" description="Disordered" evidence="1">
    <location>
        <begin position="57"/>
        <end position="160"/>
    </location>
</feature>
<feature type="compositionally biased region" description="Acidic residues" evidence="1">
    <location>
        <begin position="273"/>
        <end position="285"/>
    </location>
</feature>